<dbReference type="Proteomes" id="UP000015104">
    <property type="component" value="Unassembled WGS sequence"/>
</dbReference>
<accession>T1JUN3</accession>
<reference evidence="1" key="2">
    <citation type="submission" date="2015-06" db="UniProtKB">
        <authorList>
            <consortium name="EnsemblMetazoa"/>
        </authorList>
    </citation>
    <scope>IDENTIFICATION</scope>
</reference>
<protein>
    <submittedName>
        <fullName evidence="1">Uncharacterized protein</fullName>
    </submittedName>
</protein>
<keyword evidence="2" id="KW-1185">Reference proteome</keyword>
<evidence type="ECO:0000313" key="2">
    <source>
        <dbReference type="Proteomes" id="UP000015104"/>
    </source>
</evidence>
<dbReference type="AlphaFoldDB" id="T1JUN3"/>
<name>T1JUN3_TETUR</name>
<reference evidence="2" key="1">
    <citation type="submission" date="2011-08" db="EMBL/GenBank/DDBJ databases">
        <authorList>
            <person name="Rombauts S."/>
        </authorList>
    </citation>
    <scope>NUCLEOTIDE SEQUENCE</scope>
    <source>
        <strain evidence="2">London</strain>
    </source>
</reference>
<sequence>MQPFLPQGFLTALPAVIGNNTFQLVTTLLHYTDLSV</sequence>
<evidence type="ECO:0000313" key="1">
    <source>
        <dbReference type="EnsemblMetazoa" id="tetur02g01560.1"/>
    </source>
</evidence>
<dbReference type="EnsemblMetazoa" id="tetur02g01560.1">
    <property type="protein sequence ID" value="tetur02g01560.1"/>
    <property type="gene ID" value="tetur02g01560"/>
</dbReference>
<dbReference type="EMBL" id="CAEY01000779">
    <property type="status" value="NOT_ANNOTATED_CDS"/>
    <property type="molecule type" value="Genomic_DNA"/>
</dbReference>
<dbReference type="HOGENOM" id="CLU_3360281_0_0_1"/>
<organism evidence="1 2">
    <name type="scientific">Tetranychus urticae</name>
    <name type="common">Two-spotted spider mite</name>
    <dbReference type="NCBI Taxonomy" id="32264"/>
    <lineage>
        <taxon>Eukaryota</taxon>
        <taxon>Metazoa</taxon>
        <taxon>Ecdysozoa</taxon>
        <taxon>Arthropoda</taxon>
        <taxon>Chelicerata</taxon>
        <taxon>Arachnida</taxon>
        <taxon>Acari</taxon>
        <taxon>Acariformes</taxon>
        <taxon>Trombidiformes</taxon>
        <taxon>Prostigmata</taxon>
        <taxon>Eleutherengona</taxon>
        <taxon>Raphignathae</taxon>
        <taxon>Tetranychoidea</taxon>
        <taxon>Tetranychidae</taxon>
        <taxon>Tetranychus</taxon>
    </lineage>
</organism>
<proteinExistence type="predicted"/>